<sequence>MKLSSKILLTSSAAAAGMLSAVGLRFSSKIMYSKKSTDEQIIEKETKVRQLFTMQEFESRKKESFTLQSPFGYPINGFYIPADPPSSKKFMIFCHGVTVNLLTSVKYARLFLNRGFNVILYDERRHGQTGGRTTSYGYYEKDDLAAVVHWVRERFGKKSLLGIHGESMGAATLLQYAGLVEDAADFYVADCPFSDLNAELRHLLKTDYHLPQWPILPVTGLFLRLRDGYRISQVSPLLGVANINHPVLFIHSKNDPFIPARMTEELYRAKPDKKQLFIAENGGHACSYAENRDAYEKVLDRFLAEYVPEMV</sequence>
<keyword evidence="4" id="KW-1185">Reference proteome</keyword>
<feature type="domain" description="Peptidase S33 tripeptidyl aminopeptidase-like C-terminal" evidence="2">
    <location>
        <begin position="243"/>
        <end position="304"/>
    </location>
</feature>
<dbReference type="InterPro" id="IPR052920">
    <property type="entry name" value="DNA-binding_regulatory"/>
</dbReference>
<reference evidence="3" key="1">
    <citation type="journal article" date="2014" name="Int. J. Syst. Evol. Microbiol.">
        <title>Complete genome sequence of Corynebacterium casei LMG S-19264T (=DSM 44701T), isolated from a smear-ripened cheese.</title>
        <authorList>
            <consortium name="US DOE Joint Genome Institute (JGI-PGF)"/>
            <person name="Walter F."/>
            <person name="Albersmeier A."/>
            <person name="Kalinowski J."/>
            <person name="Ruckert C."/>
        </authorList>
    </citation>
    <scope>NUCLEOTIDE SEQUENCE</scope>
    <source>
        <strain evidence="3">JCM 15325</strain>
    </source>
</reference>
<protein>
    <submittedName>
        <fullName evidence="3">Alpha/beta hydrolase</fullName>
    </submittedName>
</protein>
<gene>
    <name evidence="3" type="ORF">GCM10007968_24630</name>
</gene>
<evidence type="ECO:0000313" key="3">
    <source>
        <dbReference type="EMBL" id="GGL59721.1"/>
    </source>
</evidence>
<dbReference type="Gene3D" id="3.40.50.1820">
    <property type="entry name" value="alpha/beta hydrolase"/>
    <property type="match status" value="1"/>
</dbReference>
<dbReference type="Pfam" id="PF08386">
    <property type="entry name" value="Abhydrolase_4"/>
    <property type="match status" value="1"/>
</dbReference>
<proteinExistence type="predicted"/>
<dbReference type="InterPro" id="IPR000073">
    <property type="entry name" value="AB_hydrolase_1"/>
</dbReference>
<dbReference type="Proteomes" id="UP000654670">
    <property type="component" value="Unassembled WGS sequence"/>
</dbReference>
<comment type="caution">
    <text evidence="3">The sequence shown here is derived from an EMBL/GenBank/DDBJ whole genome shotgun (WGS) entry which is preliminary data.</text>
</comment>
<dbReference type="PANTHER" id="PTHR43358:SF5">
    <property type="entry name" value="EXPORTED PROTEIN"/>
    <property type="match status" value="1"/>
</dbReference>
<dbReference type="Pfam" id="PF00561">
    <property type="entry name" value="Abhydrolase_1"/>
    <property type="match status" value="1"/>
</dbReference>
<dbReference type="RefSeq" id="WP_188803797.1">
    <property type="nucleotide sequence ID" value="NZ_BMOK01000011.1"/>
</dbReference>
<dbReference type="InterPro" id="IPR013595">
    <property type="entry name" value="Pept_S33_TAP-like_C"/>
</dbReference>
<keyword evidence="3" id="KW-0378">Hydrolase</keyword>
<name>A0A917S7I1_9BACL</name>
<dbReference type="PANTHER" id="PTHR43358">
    <property type="entry name" value="ALPHA/BETA-HYDROLASE"/>
    <property type="match status" value="1"/>
</dbReference>
<dbReference type="GO" id="GO:0016787">
    <property type="term" value="F:hydrolase activity"/>
    <property type="evidence" value="ECO:0007669"/>
    <property type="project" value="UniProtKB-KW"/>
</dbReference>
<evidence type="ECO:0000259" key="2">
    <source>
        <dbReference type="Pfam" id="PF08386"/>
    </source>
</evidence>
<dbReference type="InterPro" id="IPR029058">
    <property type="entry name" value="AB_hydrolase_fold"/>
</dbReference>
<dbReference type="AlphaFoldDB" id="A0A917S7I1"/>
<organism evidence="3 4">
    <name type="scientific">Sporolactobacillus putidus</name>
    <dbReference type="NCBI Taxonomy" id="492735"/>
    <lineage>
        <taxon>Bacteria</taxon>
        <taxon>Bacillati</taxon>
        <taxon>Bacillota</taxon>
        <taxon>Bacilli</taxon>
        <taxon>Bacillales</taxon>
        <taxon>Sporolactobacillaceae</taxon>
        <taxon>Sporolactobacillus</taxon>
    </lineage>
</organism>
<reference evidence="3" key="2">
    <citation type="submission" date="2020-09" db="EMBL/GenBank/DDBJ databases">
        <authorList>
            <person name="Sun Q."/>
            <person name="Ohkuma M."/>
        </authorList>
    </citation>
    <scope>NUCLEOTIDE SEQUENCE</scope>
    <source>
        <strain evidence="3">JCM 15325</strain>
    </source>
</reference>
<dbReference type="SUPFAM" id="SSF53474">
    <property type="entry name" value="alpha/beta-Hydrolases"/>
    <property type="match status" value="1"/>
</dbReference>
<accession>A0A917S7I1</accession>
<feature type="domain" description="AB hydrolase-1" evidence="1">
    <location>
        <begin position="91"/>
        <end position="207"/>
    </location>
</feature>
<dbReference type="EMBL" id="BMOK01000011">
    <property type="protein sequence ID" value="GGL59721.1"/>
    <property type="molecule type" value="Genomic_DNA"/>
</dbReference>
<evidence type="ECO:0000259" key="1">
    <source>
        <dbReference type="Pfam" id="PF00561"/>
    </source>
</evidence>
<evidence type="ECO:0000313" key="4">
    <source>
        <dbReference type="Proteomes" id="UP000654670"/>
    </source>
</evidence>